<evidence type="ECO:0000256" key="14">
    <source>
        <dbReference type="PIRSR" id="PIRSR000114-1"/>
    </source>
</evidence>
<dbReference type="STRING" id="525903.Taci_0259"/>
<dbReference type="OrthoDB" id="9812273at2"/>
<evidence type="ECO:0000259" key="18">
    <source>
        <dbReference type="Pfam" id="PF01210"/>
    </source>
</evidence>
<feature type="binding site" evidence="13">
    <location>
        <position position="145"/>
    </location>
    <ligand>
        <name>sn-glycerol 3-phosphate</name>
        <dbReference type="ChEBI" id="CHEBI:57597"/>
    </ligand>
</feature>
<feature type="binding site" evidence="13">
    <location>
        <position position="21"/>
    </location>
    <ligand>
        <name>NADPH</name>
        <dbReference type="ChEBI" id="CHEBI:57783"/>
    </ligand>
</feature>
<comment type="caution">
    <text evidence="13">Lacks conserved residue(s) required for the propagation of feature annotation.</text>
</comment>
<dbReference type="PRINTS" id="PR00077">
    <property type="entry name" value="GPDHDRGNASE"/>
</dbReference>
<protein>
    <recommendedName>
        <fullName evidence="11 13">Glycerol-3-phosphate dehydrogenase [NAD(P)+]</fullName>
        <ecNumber evidence="10 13">1.1.1.94</ecNumber>
    </recommendedName>
    <alternativeName>
        <fullName evidence="13">NAD(P)(+)-dependent glycerol-3-phosphate dehydrogenase</fullName>
    </alternativeName>
    <alternativeName>
        <fullName evidence="12 13">NAD(P)H-dependent dihydroxyacetone-phosphate reductase</fullName>
    </alternativeName>
</protein>
<comment type="catalytic activity">
    <reaction evidence="13">
        <text>sn-glycerol 3-phosphate + NAD(+) = dihydroxyacetone phosphate + NADH + H(+)</text>
        <dbReference type="Rhea" id="RHEA:11092"/>
        <dbReference type="ChEBI" id="CHEBI:15378"/>
        <dbReference type="ChEBI" id="CHEBI:57540"/>
        <dbReference type="ChEBI" id="CHEBI:57597"/>
        <dbReference type="ChEBI" id="CHEBI:57642"/>
        <dbReference type="ChEBI" id="CHEBI:57945"/>
        <dbReference type="EC" id="1.1.1.94"/>
    </reaction>
</comment>
<keyword evidence="5 13" id="KW-0520">NAD</keyword>
<keyword evidence="2 13" id="KW-0444">Lipid biosynthesis</keyword>
<dbReference type="EMBL" id="CP001818">
    <property type="protein sequence ID" value="ACZ18496.1"/>
    <property type="molecule type" value="Genomic_DNA"/>
</dbReference>
<feature type="binding site" evidence="13">
    <location>
        <position position="262"/>
    </location>
    <ligand>
        <name>NADPH</name>
        <dbReference type="ChEBI" id="CHEBI:57783"/>
    </ligand>
</feature>
<dbReference type="InterPro" id="IPR013328">
    <property type="entry name" value="6PGD_dom2"/>
</dbReference>
<feature type="binding site" evidence="16">
    <location>
        <begin position="17"/>
        <end position="22"/>
    </location>
    <ligand>
        <name>NAD(+)</name>
        <dbReference type="ChEBI" id="CHEBI:57540"/>
    </ligand>
</feature>
<accession>D1B893</accession>
<dbReference type="GO" id="GO:0005975">
    <property type="term" value="P:carbohydrate metabolic process"/>
    <property type="evidence" value="ECO:0007669"/>
    <property type="project" value="InterPro"/>
</dbReference>
<dbReference type="KEGG" id="tai:Taci_0259"/>
<evidence type="ECO:0000259" key="19">
    <source>
        <dbReference type="Pfam" id="PF07479"/>
    </source>
</evidence>
<evidence type="ECO:0000256" key="11">
    <source>
        <dbReference type="ARBA" id="ARBA00069372"/>
    </source>
</evidence>
<feature type="binding site" evidence="13">
    <location>
        <position position="261"/>
    </location>
    <ligand>
        <name>sn-glycerol 3-phosphate</name>
        <dbReference type="ChEBI" id="CHEBI:57597"/>
    </ligand>
</feature>
<dbReference type="Pfam" id="PF07479">
    <property type="entry name" value="NAD_Gly3P_dh_C"/>
    <property type="match status" value="1"/>
</dbReference>
<dbReference type="RefSeq" id="WP_012869012.1">
    <property type="nucleotide sequence ID" value="NC_013522.1"/>
</dbReference>
<dbReference type="EC" id="1.1.1.94" evidence="10 13"/>
<dbReference type="HAMAP" id="MF_00394">
    <property type="entry name" value="NAD_Glyc3P_dehydrog"/>
    <property type="match status" value="1"/>
</dbReference>
<feature type="binding site" evidence="13">
    <location>
        <position position="198"/>
    </location>
    <ligand>
        <name>sn-glycerol 3-phosphate</name>
        <dbReference type="ChEBI" id="CHEBI:57597"/>
    </ligand>
</feature>
<comment type="subcellular location">
    <subcellularLocation>
        <location evidence="13">Cytoplasm</location>
    </subcellularLocation>
</comment>
<sequence>MGSGEKNERTGRVSVLGAGSWGTAVADLIARGGLEVTIWCRDPEGARRMNSSGRNPRYLTEVLLGSNVTVTHHLEEALEGAELIVSAVPAQAVRELLKASSSAAPPSARWLNLAKGIEISTGKLLHQVFEEQLPGVSYSILSGPSHAEEVARGLPTAVVVASSRPEDARLWQEVLNSSRFRVYASSDVVGVELGGAVKNVIAIACGMARAMRMGDNGISALATRGLAEMTRLASRMGADPLTLSGLAGVGDLMATCFSMNSRNLKLGMLVGSGKDLQEARQELGQVAEGAFTAQAIRNHARSWGVEMPICEGVYRVLFEGELPRRLMEELLCREPKMEIYPG</sequence>
<keyword evidence="13" id="KW-0547">Nucleotide-binding</keyword>
<dbReference type="FunFam" id="1.10.1040.10:FF:000001">
    <property type="entry name" value="Glycerol-3-phosphate dehydrogenase [NAD(P)+]"/>
    <property type="match status" value="1"/>
</dbReference>
<dbReference type="HOGENOM" id="CLU_033449_0_2_0"/>
<feature type="binding site" evidence="13">
    <location>
        <position position="58"/>
    </location>
    <ligand>
        <name>NADPH</name>
        <dbReference type="ChEBI" id="CHEBI:57783"/>
    </ligand>
</feature>
<keyword evidence="3 13" id="KW-0521">NADP</keyword>
<dbReference type="Gene3D" id="1.10.1040.10">
    <property type="entry name" value="N-(1-d-carboxylethyl)-l-norvaline Dehydrogenase, domain 2"/>
    <property type="match status" value="1"/>
</dbReference>
<feature type="binding site" evidence="13">
    <location>
        <position position="262"/>
    </location>
    <ligand>
        <name>sn-glycerol 3-phosphate</name>
        <dbReference type="ChEBI" id="CHEBI:57597"/>
    </ligand>
</feature>
<evidence type="ECO:0000256" key="15">
    <source>
        <dbReference type="PIRSR" id="PIRSR000114-2"/>
    </source>
</evidence>
<dbReference type="Proteomes" id="UP000002030">
    <property type="component" value="Chromosome"/>
</dbReference>
<dbReference type="FunFam" id="3.40.50.720:FF:000019">
    <property type="entry name" value="Glycerol-3-phosphate dehydrogenase [NAD(P)+]"/>
    <property type="match status" value="1"/>
</dbReference>
<dbReference type="PIRSF" id="PIRSF000114">
    <property type="entry name" value="Glycerol-3-P_dh"/>
    <property type="match status" value="1"/>
</dbReference>
<dbReference type="GO" id="GO:0005829">
    <property type="term" value="C:cytosol"/>
    <property type="evidence" value="ECO:0007669"/>
    <property type="project" value="TreeGrafter"/>
</dbReference>
<keyword evidence="8 13" id="KW-1208">Phospholipid metabolism</keyword>
<keyword evidence="6 13" id="KW-0443">Lipid metabolism</keyword>
<feature type="binding site" evidence="15">
    <location>
        <position position="115"/>
    </location>
    <ligand>
        <name>substrate</name>
    </ligand>
</feature>
<dbReference type="GO" id="GO:0046167">
    <property type="term" value="P:glycerol-3-phosphate biosynthetic process"/>
    <property type="evidence" value="ECO:0007669"/>
    <property type="project" value="UniProtKB-UniRule"/>
</dbReference>
<comment type="function">
    <text evidence="13">Catalyzes the reduction of the glycolytic intermediate dihydroxyacetone phosphate (DHAP) to sn-glycerol 3-phosphate (G3P), the key precursor for phospholipid synthesis.</text>
</comment>
<evidence type="ECO:0000256" key="10">
    <source>
        <dbReference type="ARBA" id="ARBA00066687"/>
    </source>
</evidence>
<organism evidence="20 21">
    <name type="scientific">Thermanaerovibrio acidaminovorans (strain ATCC 49978 / DSM 6589 / Su883)</name>
    <name type="common">Selenomonas acidaminovorans</name>
    <dbReference type="NCBI Taxonomy" id="525903"/>
    <lineage>
        <taxon>Bacteria</taxon>
        <taxon>Thermotogati</taxon>
        <taxon>Synergistota</taxon>
        <taxon>Synergistia</taxon>
        <taxon>Synergistales</taxon>
        <taxon>Synergistaceae</taxon>
        <taxon>Thermanaerovibrio</taxon>
    </lineage>
</organism>
<evidence type="ECO:0000256" key="3">
    <source>
        <dbReference type="ARBA" id="ARBA00022857"/>
    </source>
</evidence>
<dbReference type="GO" id="GO:0141153">
    <property type="term" value="F:glycerol-3-phosphate dehydrogenase (NADP+) activity"/>
    <property type="evidence" value="ECO:0007669"/>
    <property type="project" value="RHEA"/>
</dbReference>
<gene>
    <name evidence="13" type="primary">gpsA</name>
    <name evidence="20" type="ordered locus">Taci_0259</name>
</gene>
<evidence type="ECO:0000256" key="13">
    <source>
        <dbReference type="HAMAP-Rule" id="MF_00394"/>
    </source>
</evidence>
<keyword evidence="13" id="KW-0963">Cytoplasm</keyword>
<dbReference type="InterPro" id="IPR006109">
    <property type="entry name" value="G3P_DH_NAD-dep_C"/>
</dbReference>
<dbReference type="InterPro" id="IPR006168">
    <property type="entry name" value="G3P_DH_NAD-dep"/>
</dbReference>
<feature type="binding site" evidence="16">
    <location>
        <position position="147"/>
    </location>
    <ligand>
        <name>NAD(+)</name>
        <dbReference type="ChEBI" id="CHEBI:57540"/>
    </ligand>
</feature>
<name>D1B893_THEAS</name>
<dbReference type="InterPro" id="IPR036291">
    <property type="entry name" value="NAD(P)-bd_dom_sf"/>
</dbReference>
<evidence type="ECO:0000256" key="2">
    <source>
        <dbReference type="ARBA" id="ARBA00022516"/>
    </source>
</evidence>
<feature type="binding site" evidence="13">
    <location>
        <position position="147"/>
    </location>
    <ligand>
        <name>NADPH</name>
        <dbReference type="ChEBI" id="CHEBI:57783"/>
    </ligand>
</feature>
<dbReference type="PANTHER" id="PTHR11728:SF1">
    <property type="entry name" value="GLYCEROL-3-PHOSPHATE DEHYDROGENASE [NAD(+)] 2, CHLOROPLASTIC"/>
    <property type="match status" value="1"/>
</dbReference>
<comment type="catalytic activity">
    <reaction evidence="9">
        <text>sn-glycerol 3-phosphate + NADP(+) = dihydroxyacetone phosphate + NADPH + H(+)</text>
        <dbReference type="Rhea" id="RHEA:11096"/>
        <dbReference type="ChEBI" id="CHEBI:15378"/>
        <dbReference type="ChEBI" id="CHEBI:57597"/>
        <dbReference type="ChEBI" id="CHEBI:57642"/>
        <dbReference type="ChEBI" id="CHEBI:57783"/>
        <dbReference type="ChEBI" id="CHEBI:58349"/>
        <dbReference type="EC" id="1.1.1.94"/>
    </reaction>
    <physiologicalReaction direction="right-to-left" evidence="9">
        <dbReference type="Rhea" id="RHEA:11098"/>
    </physiologicalReaction>
</comment>
<keyword evidence="21" id="KW-1185">Reference proteome</keyword>
<dbReference type="NCBIfam" id="NF000942">
    <property type="entry name" value="PRK00094.1-4"/>
    <property type="match status" value="1"/>
</dbReference>
<comment type="similarity">
    <text evidence="1 13 17">Belongs to the NAD-dependent glycerol-3-phosphate dehydrogenase family.</text>
</comment>
<feature type="binding site" evidence="13">
    <location>
        <position position="20"/>
    </location>
    <ligand>
        <name>NADPH</name>
        <dbReference type="ChEBI" id="CHEBI:57783"/>
    </ligand>
</feature>
<evidence type="ECO:0000256" key="9">
    <source>
        <dbReference type="ARBA" id="ARBA00052716"/>
    </source>
</evidence>
<feature type="binding site" evidence="13">
    <location>
        <position position="115"/>
    </location>
    <ligand>
        <name>NADPH</name>
        <dbReference type="ChEBI" id="CHEBI:57783"/>
    </ligand>
</feature>
<comment type="pathway">
    <text evidence="13">Membrane lipid metabolism; glycerophospholipid metabolism.</text>
</comment>
<evidence type="ECO:0000256" key="4">
    <source>
        <dbReference type="ARBA" id="ARBA00023002"/>
    </source>
</evidence>
<dbReference type="Gene3D" id="3.40.50.720">
    <property type="entry name" value="NAD(P)-binding Rossmann-like Domain"/>
    <property type="match status" value="1"/>
</dbReference>
<feature type="binding site" evidence="15">
    <location>
        <begin position="262"/>
        <end position="263"/>
    </location>
    <ligand>
        <name>substrate</name>
    </ligand>
</feature>
<evidence type="ECO:0000256" key="17">
    <source>
        <dbReference type="RuleBase" id="RU000437"/>
    </source>
</evidence>
<feature type="binding site" evidence="13">
    <location>
        <position position="143"/>
    </location>
    <ligand>
        <name>sn-glycerol 3-phosphate</name>
        <dbReference type="ChEBI" id="CHEBI:57597"/>
    </ligand>
</feature>
<dbReference type="UniPathway" id="UPA00940"/>
<dbReference type="InterPro" id="IPR011128">
    <property type="entry name" value="G3P_DH_NAD-dep_N"/>
</dbReference>
<feature type="binding site" evidence="13">
    <location>
        <position position="115"/>
    </location>
    <ligand>
        <name>sn-glycerol 3-phosphate</name>
        <dbReference type="ChEBI" id="CHEBI:57597"/>
    </ligand>
</feature>
<dbReference type="InterPro" id="IPR008927">
    <property type="entry name" value="6-PGluconate_DH-like_C_sf"/>
</dbReference>
<evidence type="ECO:0000256" key="5">
    <source>
        <dbReference type="ARBA" id="ARBA00023027"/>
    </source>
</evidence>
<feature type="domain" description="Glycerol-3-phosphate dehydrogenase NAD-dependent N-terminal" evidence="18">
    <location>
        <begin position="13"/>
        <end position="166"/>
    </location>
</feature>
<proteinExistence type="inferred from homology"/>
<keyword evidence="7 13" id="KW-0594">Phospholipid biosynthesis</keyword>
<dbReference type="GO" id="GO:0141152">
    <property type="term" value="F:glycerol-3-phosphate dehydrogenase (NAD+) activity"/>
    <property type="evidence" value="ECO:0007669"/>
    <property type="project" value="RHEA"/>
</dbReference>
<dbReference type="EnsemblBacteria" id="ACZ18496">
    <property type="protein sequence ID" value="ACZ18496"/>
    <property type="gene ID" value="Taci_0259"/>
</dbReference>
<dbReference type="SUPFAM" id="SSF51735">
    <property type="entry name" value="NAD(P)-binding Rossmann-fold domains"/>
    <property type="match status" value="1"/>
</dbReference>
<evidence type="ECO:0000256" key="8">
    <source>
        <dbReference type="ARBA" id="ARBA00023264"/>
    </source>
</evidence>
<dbReference type="PROSITE" id="PS00957">
    <property type="entry name" value="NAD_G3PDH"/>
    <property type="match status" value="1"/>
</dbReference>
<dbReference type="PATRIC" id="fig|525903.6.peg.264"/>
<feature type="binding site" evidence="13">
    <location>
        <position position="286"/>
    </location>
    <ligand>
        <name>NADPH</name>
        <dbReference type="ChEBI" id="CHEBI:57783"/>
    </ligand>
</feature>
<dbReference type="eggNOG" id="COG0240">
    <property type="taxonomic scope" value="Bacteria"/>
</dbReference>
<dbReference type="SUPFAM" id="SSF48179">
    <property type="entry name" value="6-phosphogluconate dehydrogenase C-terminal domain-like"/>
    <property type="match status" value="1"/>
</dbReference>
<dbReference type="NCBIfam" id="NF000940">
    <property type="entry name" value="PRK00094.1-2"/>
    <property type="match status" value="1"/>
</dbReference>
<dbReference type="GO" id="GO:0051287">
    <property type="term" value="F:NAD binding"/>
    <property type="evidence" value="ECO:0007669"/>
    <property type="project" value="InterPro"/>
</dbReference>
<dbReference type="GO" id="GO:0008654">
    <property type="term" value="P:phospholipid biosynthetic process"/>
    <property type="evidence" value="ECO:0007669"/>
    <property type="project" value="UniProtKB-KW"/>
</dbReference>
<evidence type="ECO:0000313" key="21">
    <source>
        <dbReference type="Proteomes" id="UP000002030"/>
    </source>
</evidence>
<evidence type="ECO:0000256" key="7">
    <source>
        <dbReference type="ARBA" id="ARBA00023209"/>
    </source>
</evidence>
<dbReference type="AlphaFoldDB" id="D1B893"/>
<keyword evidence="4 13" id="KW-0560">Oxidoreductase</keyword>
<dbReference type="Pfam" id="PF01210">
    <property type="entry name" value="NAD_Gly3P_dh_N"/>
    <property type="match status" value="1"/>
</dbReference>
<dbReference type="PANTHER" id="PTHR11728">
    <property type="entry name" value="GLYCEROL-3-PHOSPHATE DEHYDROGENASE"/>
    <property type="match status" value="1"/>
</dbReference>
<evidence type="ECO:0000256" key="6">
    <source>
        <dbReference type="ARBA" id="ARBA00023098"/>
    </source>
</evidence>
<feature type="binding site" evidence="13">
    <location>
        <position position="263"/>
    </location>
    <ligand>
        <name>sn-glycerol 3-phosphate</name>
        <dbReference type="ChEBI" id="CHEBI:57597"/>
    </ligand>
</feature>
<feature type="binding site" evidence="13">
    <location>
        <position position="251"/>
    </location>
    <ligand>
        <name>sn-glycerol 3-phosphate</name>
        <dbReference type="ChEBI" id="CHEBI:57597"/>
    </ligand>
</feature>
<feature type="domain" description="Glycerol-3-phosphate dehydrogenase NAD-dependent C-terminal" evidence="19">
    <location>
        <begin position="187"/>
        <end position="327"/>
    </location>
</feature>
<dbReference type="GO" id="GO:0046168">
    <property type="term" value="P:glycerol-3-phosphate catabolic process"/>
    <property type="evidence" value="ECO:0007669"/>
    <property type="project" value="InterPro"/>
</dbReference>
<evidence type="ECO:0000313" key="20">
    <source>
        <dbReference type="EMBL" id="ACZ18496.1"/>
    </source>
</evidence>
<feature type="binding site" evidence="16">
    <location>
        <position position="262"/>
    </location>
    <ligand>
        <name>NAD(+)</name>
        <dbReference type="ChEBI" id="CHEBI:57540"/>
    </ligand>
</feature>
<reference evidence="20 21" key="1">
    <citation type="journal article" date="2009" name="Stand. Genomic Sci.">
        <title>Complete genome sequence of Thermanaerovibrio acidaminovorans type strain (Su883).</title>
        <authorList>
            <person name="Chovatia M."/>
            <person name="Sikorski J."/>
            <person name="Schroder M."/>
            <person name="Lapidus A."/>
            <person name="Nolan M."/>
            <person name="Tice H."/>
            <person name="Glavina Del Rio T."/>
            <person name="Copeland A."/>
            <person name="Cheng J.F."/>
            <person name="Lucas S."/>
            <person name="Chen F."/>
            <person name="Bruce D."/>
            <person name="Goodwin L."/>
            <person name="Pitluck S."/>
            <person name="Ivanova N."/>
            <person name="Mavromatis K."/>
            <person name="Ovchinnikova G."/>
            <person name="Pati A."/>
            <person name="Chen A."/>
            <person name="Palaniappan K."/>
            <person name="Land M."/>
            <person name="Hauser L."/>
            <person name="Chang Y.J."/>
            <person name="Jeffries C.D."/>
            <person name="Chain P."/>
            <person name="Saunders E."/>
            <person name="Detter J.C."/>
            <person name="Brettin T."/>
            <person name="Rohde M."/>
            <person name="Goker M."/>
            <person name="Spring S."/>
            <person name="Bristow J."/>
            <person name="Markowitz V."/>
            <person name="Hugenholtz P."/>
            <person name="Kyrpides N.C."/>
            <person name="Klenk H.P."/>
            <person name="Eisen J.A."/>
        </authorList>
    </citation>
    <scope>NUCLEOTIDE SEQUENCE [LARGE SCALE GENOMIC DNA]</scope>
    <source>
        <strain evidence="21">ATCC 49978 / DSM 6589 / Su883</strain>
    </source>
</reference>
<feature type="binding site" evidence="13">
    <location>
        <position position="288"/>
    </location>
    <ligand>
        <name>NADPH</name>
        <dbReference type="ChEBI" id="CHEBI:57783"/>
    </ligand>
</feature>
<evidence type="ECO:0000256" key="16">
    <source>
        <dbReference type="PIRSR" id="PIRSR000114-3"/>
    </source>
</evidence>
<evidence type="ECO:0000256" key="1">
    <source>
        <dbReference type="ARBA" id="ARBA00011009"/>
    </source>
</evidence>
<evidence type="ECO:0000256" key="12">
    <source>
        <dbReference type="ARBA" id="ARBA00080511"/>
    </source>
</evidence>
<feature type="binding site" evidence="13">
    <location>
        <position position="41"/>
    </location>
    <ligand>
        <name>NADPH</name>
        <dbReference type="ChEBI" id="CHEBI:57783"/>
    </ligand>
</feature>
<feature type="active site" description="Proton acceptor" evidence="13 14">
    <location>
        <position position="198"/>
    </location>
</feature>
<dbReference type="GO" id="GO:0006650">
    <property type="term" value="P:glycerophospholipid metabolic process"/>
    <property type="evidence" value="ECO:0007669"/>
    <property type="project" value="UniProtKB-UniRule"/>
</dbReference>